<sequence>MLTAAFGVFIVGHIVRLKDAHHSKSSCCDRTKIALRNPAKKPHSRVSSKSHFVSILIGLITPIIPGSIAPIRDSVPLRLVNVLGQSPMIADGIRLRVRIETWSTEIDSLASRY</sequence>
<keyword evidence="2" id="KW-1185">Reference proteome</keyword>
<protein>
    <submittedName>
        <fullName evidence="1">Uncharacterized protein</fullName>
    </submittedName>
</protein>
<dbReference type="EMBL" id="VZQQ01000081">
    <property type="protein sequence ID" value="MBC8752112.1"/>
    <property type="molecule type" value="Genomic_DNA"/>
</dbReference>
<evidence type="ECO:0000313" key="2">
    <source>
        <dbReference type="Proteomes" id="UP000736373"/>
    </source>
</evidence>
<reference evidence="1 2" key="1">
    <citation type="submission" date="2019-09" db="EMBL/GenBank/DDBJ databases">
        <title>Paraburkholderia podalyriae sp. nov., A South African Podalyria-associated rhizobium.</title>
        <authorList>
            <person name="Mavima L."/>
            <person name="Beukes C.W."/>
            <person name="Palmer M."/>
            <person name="De Meyer S.E."/>
            <person name="James E.K."/>
            <person name="Maluk M."/>
            <person name="Avontuur J.R."/>
            <person name="Chan W.Y."/>
            <person name="Venter S.N."/>
            <person name="Steenkamp E.T."/>
        </authorList>
    </citation>
    <scope>NUCLEOTIDE SEQUENCE [LARGE SCALE GENOMIC DNA]</scope>
    <source>
        <strain evidence="1 2">WC7.3b</strain>
    </source>
</reference>
<dbReference type="Proteomes" id="UP000736373">
    <property type="component" value="Unassembled WGS sequence"/>
</dbReference>
<gene>
    <name evidence="1" type="ORF">F6X42_38415</name>
</gene>
<dbReference type="RefSeq" id="WP_187638988.1">
    <property type="nucleotide sequence ID" value="NZ_VZQQ01000081.1"/>
</dbReference>
<proteinExistence type="predicted"/>
<evidence type="ECO:0000313" key="1">
    <source>
        <dbReference type="EMBL" id="MBC8752112.1"/>
    </source>
</evidence>
<organism evidence="1 2">
    <name type="scientific">Paraburkholderia podalyriae</name>
    <dbReference type="NCBI Taxonomy" id="1938811"/>
    <lineage>
        <taxon>Bacteria</taxon>
        <taxon>Pseudomonadati</taxon>
        <taxon>Pseudomonadota</taxon>
        <taxon>Betaproteobacteria</taxon>
        <taxon>Burkholderiales</taxon>
        <taxon>Burkholderiaceae</taxon>
        <taxon>Paraburkholderia</taxon>
    </lineage>
</organism>
<name>A0ABR7Q0Q6_9BURK</name>
<accession>A0ABR7Q0Q6</accession>
<comment type="caution">
    <text evidence="1">The sequence shown here is derived from an EMBL/GenBank/DDBJ whole genome shotgun (WGS) entry which is preliminary data.</text>
</comment>